<comment type="similarity">
    <text evidence="4 9">Belongs to the peptidase C15 family.</text>
</comment>
<feature type="active site" evidence="9 10">
    <location>
        <position position="88"/>
    </location>
</feature>
<dbReference type="GO" id="GO:0005829">
    <property type="term" value="C:cytosol"/>
    <property type="evidence" value="ECO:0007669"/>
    <property type="project" value="InterPro"/>
</dbReference>
<sequence length="231" mass="24797">MTHHVLLTGFEPFDQDPLNPSWEVARALDRWQPAVMGRAGDAFEVRAAQLPCVFGDAVVRLQAAIAQWQPVLVICLGLAGGRSEITPERVAINVDDARIPDNAGRQPVDTAVQLHGPTAYFSTLPIKAMVRNLRTEGIPASVSNTAGTFVCNHVFYALMHHLAQATTKDGRPQAREARGGFIHVPALPELAARHPGMPSMALATQVRGLQVAIETALSVADDVREVGGALH</sequence>
<comment type="function">
    <text evidence="2 9">Removes 5-oxoproline from various penultimate amino acid residues except L-proline.</text>
</comment>
<dbReference type="STRING" id="80878.RP29_15860"/>
<dbReference type="NCBIfam" id="TIGR00504">
    <property type="entry name" value="pyro_pdase"/>
    <property type="match status" value="1"/>
</dbReference>
<dbReference type="InterPro" id="IPR029762">
    <property type="entry name" value="PGP-I_bact-type"/>
</dbReference>
<feature type="active site" evidence="9">
    <location>
        <position position="183"/>
    </location>
</feature>
<dbReference type="CDD" id="cd00501">
    <property type="entry name" value="Peptidase_C15"/>
    <property type="match status" value="1"/>
</dbReference>
<dbReference type="PROSITE" id="PS01334">
    <property type="entry name" value="PYRASE_CYS"/>
    <property type="match status" value="1"/>
</dbReference>
<keyword evidence="5 9" id="KW-0963">Cytoplasm</keyword>
<dbReference type="OrthoDB" id="9779738at2"/>
<name>A0A0D7K6F9_9BURK</name>
<keyword evidence="7 9" id="KW-0378">Hydrolase</keyword>
<dbReference type="PANTHER" id="PTHR23402:SF1">
    <property type="entry name" value="PYROGLUTAMYL-PEPTIDASE I"/>
    <property type="match status" value="1"/>
</dbReference>
<proteinExistence type="inferred from homology"/>
<evidence type="ECO:0000256" key="6">
    <source>
        <dbReference type="ARBA" id="ARBA00022670"/>
    </source>
</evidence>
<comment type="catalytic activity">
    <reaction evidence="1 9 10">
        <text>Release of an N-terminal pyroglutamyl group from a polypeptide, the second amino acid generally not being Pro.</text>
        <dbReference type="EC" id="3.4.19.3"/>
    </reaction>
</comment>
<evidence type="ECO:0000256" key="2">
    <source>
        <dbReference type="ARBA" id="ARBA00002280"/>
    </source>
</evidence>
<dbReference type="GO" id="GO:0016920">
    <property type="term" value="F:pyroglutamyl-peptidase activity"/>
    <property type="evidence" value="ECO:0007669"/>
    <property type="project" value="UniProtKB-UniRule"/>
</dbReference>
<protein>
    <recommendedName>
        <fullName evidence="9">Pyrrolidone-carboxylate peptidase</fullName>
        <ecNumber evidence="9">3.4.19.3</ecNumber>
    </recommendedName>
    <alternativeName>
        <fullName evidence="9">5-oxoprolyl-peptidase</fullName>
    </alternativeName>
    <alternativeName>
        <fullName evidence="9">Pyroglutamyl-peptidase I</fullName>
        <shortName evidence="9">PGP-I</shortName>
        <shortName evidence="9">Pyrase</shortName>
    </alternativeName>
</protein>
<keyword evidence="6 9" id="KW-0645">Protease</keyword>
<evidence type="ECO:0000256" key="4">
    <source>
        <dbReference type="ARBA" id="ARBA00006641"/>
    </source>
</evidence>
<organism evidence="12 13">
    <name type="scientific">Acidovorax temperans</name>
    <dbReference type="NCBI Taxonomy" id="80878"/>
    <lineage>
        <taxon>Bacteria</taxon>
        <taxon>Pseudomonadati</taxon>
        <taxon>Pseudomonadota</taxon>
        <taxon>Betaproteobacteria</taxon>
        <taxon>Burkholderiales</taxon>
        <taxon>Comamonadaceae</taxon>
        <taxon>Acidovorax</taxon>
    </lineage>
</organism>
<dbReference type="Gene3D" id="3.40.630.20">
    <property type="entry name" value="Peptidase C15, pyroglutamyl peptidase I-like"/>
    <property type="match status" value="1"/>
</dbReference>
<dbReference type="AlphaFoldDB" id="A0A0D7K6F9"/>
<gene>
    <name evidence="9" type="primary">pcp</name>
    <name evidence="12" type="ORF">RP29_15860</name>
</gene>
<evidence type="ECO:0000313" key="12">
    <source>
        <dbReference type="EMBL" id="KJA09552.1"/>
    </source>
</evidence>
<evidence type="ECO:0000256" key="5">
    <source>
        <dbReference type="ARBA" id="ARBA00022490"/>
    </source>
</evidence>
<dbReference type="RefSeq" id="WP_044400700.1">
    <property type="nucleotide sequence ID" value="NZ_JXYQ01000058.1"/>
</dbReference>
<dbReference type="GO" id="GO:0006508">
    <property type="term" value="P:proteolysis"/>
    <property type="evidence" value="ECO:0007669"/>
    <property type="project" value="UniProtKB-KW"/>
</dbReference>
<dbReference type="InterPro" id="IPR033693">
    <property type="entry name" value="PGPEP1_Glu_AS"/>
</dbReference>
<dbReference type="SUPFAM" id="SSF53182">
    <property type="entry name" value="Pyrrolidone carboxyl peptidase (pyroglutamate aminopeptidase)"/>
    <property type="match status" value="1"/>
</dbReference>
<dbReference type="NCBIfam" id="NF009676">
    <property type="entry name" value="PRK13197.1"/>
    <property type="match status" value="1"/>
</dbReference>
<evidence type="ECO:0000256" key="10">
    <source>
        <dbReference type="PROSITE-ProRule" id="PRU10076"/>
    </source>
</evidence>
<keyword evidence="13" id="KW-1185">Reference proteome</keyword>
<accession>A0A0D7K6F9</accession>
<keyword evidence="8 9" id="KW-0788">Thiol protease</keyword>
<reference evidence="12 13" key="1">
    <citation type="submission" date="2014-12" db="EMBL/GenBank/DDBJ databases">
        <title>Isolation of bacteria from lake water.</title>
        <authorList>
            <person name="Sheng K.-Y."/>
            <person name="Chin P.-S."/>
            <person name="Chan K.-G."/>
            <person name="Tan G.S."/>
        </authorList>
    </citation>
    <scope>NUCLEOTIDE SEQUENCE [LARGE SCALE GENOMIC DNA]</scope>
    <source>
        <strain evidence="12 13">KY4</strain>
    </source>
</reference>
<comment type="caution">
    <text evidence="12">The sequence shown here is derived from an EMBL/GenBank/DDBJ whole genome shotgun (WGS) entry which is preliminary data.</text>
</comment>
<dbReference type="HAMAP" id="MF_00417">
    <property type="entry name" value="Pyrrolid_peptidase"/>
    <property type="match status" value="1"/>
</dbReference>
<comment type="subcellular location">
    <subcellularLocation>
        <location evidence="3 9">Cytoplasm</location>
    </subcellularLocation>
</comment>
<dbReference type="PATRIC" id="fig|80878.5.peg.3080"/>
<evidence type="ECO:0000256" key="9">
    <source>
        <dbReference type="HAMAP-Rule" id="MF_00417"/>
    </source>
</evidence>
<dbReference type="Proteomes" id="UP000032566">
    <property type="component" value="Unassembled WGS sequence"/>
</dbReference>
<dbReference type="PROSITE" id="PS01333">
    <property type="entry name" value="PYRASE_GLU"/>
    <property type="match status" value="1"/>
</dbReference>
<dbReference type="PIRSF" id="PIRSF015592">
    <property type="entry name" value="Prld-crbxl_pptds"/>
    <property type="match status" value="1"/>
</dbReference>
<dbReference type="InterPro" id="IPR000816">
    <property type="entry name" value="Peptidase_C15"/>
</dbReference>
<evidence type="ECO:0000256" key="11">
    <source>
        <dbReference type="PROSITE-ProRule" id="PRU10077"/>
    </source>
</evidence>
<evidence type="ECO:0000256" key="3">
    <source>
        <dbReference type="ARBA" id="ARBA00004496"/>
    </source>
</evidence>
<dbReference type="PRINTS" id="PR00706">
    <property type="entry name" value="PYROGLUPTASE"/>
</dbReference>
<dbReference type="InterPro" id="IPR033694">
    <property type="entry name" value="PGPEP1_Cys_AS"/>
</dbReference>
<dbReference type="InterPro" id="IPR036440">
    <property type="entry name" value="Peptidase_C15-like_sf"/>
</dbReference>
<evidence type="ECO:0000256" key="8">
    <source>
        <dbReference type="ARBA" id="ARBA00022807"/>
    </source>
</evidence>
<dbReference type="InterPro" id="IPR016125">
    <property type="entry name" value="Peptidase_C15-like"/>
</dbReference>
<evidence type="ECO:0000313" key="13">
    <source>
        <dbReference type="Proteomes" id="UP000032566"/>
    </source>
</evidence>
<dbReference type="Pfam" id="PF01470">
    <property type="entry name" value="Peptidase_C15"/>
    <property type="match status" value="1"/>
</dbReference>
<feature type="active site" evidence="9 11">
    <location>
        <position position="151"/>
    </location>
</feature>
<dbReference type="PANTHER" id="PTHR23402">
    <property type="entry name" value="PROTEASE FAMILY C15 PYROGLUTAMYL-PEPTIDASE I-RELATED"/>
    <property type="match status" value="1"/>
</dbReference>
<evidence type="ECO:0000256" key="1">
    <source>
        <dbReference type="ARBA" id="ARBA00001770"/>
    </source>
</evidence>
<dbReference type="FunFam" id="3.40.630.20:FF:000001">
    <property type="entry name" value="Pyrrolidone-carboxylate peptidase"/>
    <property type="match status" value="1"/>
</dbReference>
<dbReference type="EMBL" id="JXYQ01000058">
    <property type="protein sequence ID" value="KJA09552.1"/>
    <property type="molecule type" value="Genomic_DNA"/>
</dbReference>
<evidence type="ECO:0000256" key="7">
    <source>
        <dbReference type="ARBA" id="ARBA00022801"/>
    </source>
</evidence>
<dbReference type="EC" id="3.4.19.3" evidence="9"/>
<comment type="subunit">
    <text evidence="9">Homotetramer.</text>
</comment>